<comment type="similarity">
    <text evidence="2">Belongs to the organo anion transporter (TC 2.A.60) family.</text>
</comment>
<evidence type="ECO:0000256" key="8">
    <source>
        <dbReference type="SAM" id="MobiDB-lite"/>
    </source>
</evidence>
<evidence type="ECO:0000256" key="1">
    <source>
        <dbReference type="ARBA" id="ARBA00004651"/>
    </source>
</evidence>
<feature type="domain" description="Kazal-like" evidence="10">
    <location>
        <begin position="438"/>
        <end position="495"/>
    </location>
</feature>
<dbReference type="VEuPathDB" id="VectorBase:AEPI005136"/>
<reference evidence="12" key="1">
    <citation type="submission" date="2013-03" db="EMBL/GenBank/DDBJ databases">
        <title>The Genome Sequence of Anopheles epiroticus epiroticus2.</title>
        <authorList>
            <consortium name="The Broad Institute Genomics Platform"/>
            <person name="Neafsey D.E."/>
            <person name="Howell P."/>
            <person name="Walker B."/>
            <person name="Young S.K."/>
            <person name="Zeng Q."/>
            <person name="Gargeya S."/>
            <person name="Fitzgerald M."/>
            <person name="Haas B."/>
            <person name="Abouelleil A."/>
            <person name="Allen A.W."/>
            <person name="Alvarado L."/>
            <person name="Arachchi H.M."/>
            <person name="Berlin A.M."/>
            <person name="Chapman S.B."/>
            <person name="Gainer-Dewar J."/>
            <person name="Goldberg J."/>
            <person name="Griggs A."/>
            <person name="Gujja S."/>
            <person name="Hansen M."/>
            <person name="Howarth C."/>
            <person name="Imamovic A."/>
            <person name="Ireland A."/>
            <person name="Larimer J."/>
            <person name="McCowan C."/>
            <person name="Murphy C."/>
            <person name="Pearson M."/>
            <person name="Poon T.W."/>
            <person name="Priest M."/>
            <person name="Roberts A."/>
            <person name="Saif S."/>
            <person name="Shea T."/>
            <person name="Sisk P."/>
            <person name="Sykes S."/>
            <person name="Wortman J."/>
            <person name="Nusbaum C."/>
            <person name="Birren B."/>
        </authorList>
    </citation>
    <scope>NUCLEOTIDE SEQUENCE [LARGE SCALE GENOMIC DNA]</scope>
    <source>
        <strain evidence="12">Epiroticus2</strain>
    </source>
</reference>
<dbReference type="InterPro" id="IPR002350">
    <property type="entry name" value="Kazal_dom"/>
</dbReference>
<keyword evidence="4 9" id="KW-0812">Transmembrane</keyword>
<evidence type="ECO:0000256" key="6">
    <source>
        <dbReference type="ARBA" id="ARBA00023136"/>
    </source>
</evidence>
<evidence type="ECO:0000256" key="2">
    <source>
        <dbReference type="ARBA" id="ARBA00009657"/>
    </source>
</evidence>
<keyword evidence="6 9" id="KW-0472">Membrane</keyword>
<dbReference type="STRING" id="199890.A0A182PDY1"/>
<feature type="transmembrane region" description="Helical" evidence="9">
    <location>
        <begin position="323"/>
        <end position="343"/>
    </location>
</feature>
<feature type="transmembrane region" description="Helical" evidence="9">
    <location>
        <begin position="98"/>
        <end position="117"/>
    </location>
</feature>
<feature type="transmembrane region" description="Helical" evidence="9">
    <location>
        <begin position="179"/>
        <end position="209"/>
    </location>
</feature>
<evidence type="ECO:0000256" key="9">
    <source>
        <dbReference type="SAM" id="Phobius"/>
    </source>
</evidence>
<feature type="compositionally biased region" description="Basic and acidic residues" evidence="8">
    <location>
        <begin position="790"/>
        <end position="799"/>
    </location>
</feature>
<accession>A0A182PDY1</accession>
<evidence type="ECO:0000256" key="3">
    <source>
        <dbReference type="ARBA" id="ARBA00022475"/>
    </source>
</evidence>
<feature type="transmembrane region" description="Helical" evidence="9">
    <location>
        <begin position="124"/>
        <end position="143"/>
    </location>
</feature>
<feature type="transmembrane region" description="Helical" evidence="9">
    <location>
        <begin position="520"/>
        <end position="545"/>
    </location>
</feature>
<evidence type="ECO:0000256" key="4">
    <source>
        <dbReference type="ARBA" id="ARBA00022692"/>
    </source>
</evidence>
<dbReference type="GO" id="GO:0043252">
    <property type="term" value="P:sodium-independent organic anion transport"/>
    <property type="evidence" value="ECO:0007669"/>
    <property type="project" value="TreeGrafter"/>
</dbReference>
<evidence type="ECO:0000259" key="10">
    <source>
        <dbReference type="PROSITE" id="PS51465"/>
    </source>
</evidence>
<dbReference type="PROSITE" id="PS51465">
    <property type="entry name" value="KAZAL_2"/>
    <property type="match status" value="1"/>
</dbReference>
<comment type="subcellular location">
    <subcellularLocation>
        <location evidence="1">Cell membrane</location>
        <topology evidence="1">Multi-pass membrane protein</topology>
    </subcellularLocation>
</comment>
<dbReference type="InterPro" id="IPR004156">
    <property type="entry name" value="OATP"/>
</dbReference>
<organism evidence="11 12">
    <name type="scientific">Anopheles epiroticus</name>
    <dbReference type="NCBI Taxonomy" id="199890"/>
    <lineage>
        <taxon>Eukaryota</taxon>
        <taxon>Metazoa</taxon>
        <taxon>Ecdysozoa</taxon>
        <taxon>Arthropoda</taxon>
        <taxon>Hexapoda</taxon>
        <taxon>Insecta</taxon>
        <taxon>Pterygota</taxon>
        <taxon>Neoptera</taxon>
        <taxon>Endopterygota</taxon>
        <taxon>Diptera</taxon>
        <taxon>Nematocera</taxon>
        <taxon>Culicoidea</taxon>
        <taxon>Culicidae</taxon>
        <taxon>Anophelinae</taxon>
        <taxon>Anopheles</taxon>
    </lineage>
</organism>
<proteinExistence type="inferred from homology"/>
<feature type="transmembrane region" description="Helical" evidence="9">
    <location>
        <begin position="405"/>
        <end position="423"/>
    </location>
</feature>
<evidence type="ECO:0000256" key="5">
    <source>
        <dbReference type="ARBA" id="ARBA00022989"/>
    </source>
</evidence>
<dbReference type="AlphaFoldDB" id="A0A182PDY1"/>
<dbReference type="SUPFAM" id="SSF103473">
    <property type="entry name" value="MFS general substrate transporter"/>
    <property type="match status" value="1"/>
</dbReference>
<dbReference type="EnsemblMetazoa" id="AEPI005136-RA">
    <property type="protein sequence ID" value="AEPI005136-PA"/>
    <property type="gene ID" value="AEPI005136"/>
</dbReference>
<keyword evidence="12" id="KW-1185">Reference proteome</keyword>
<dbReference type="Gene3D" id="1.20.1250.20">
    <property type="entry name" value="MFS general substrate transporter like domains"/>
    <property type="match status" value="1"/>
</dbReference>
<dbReference type="GO" id="GO:0015347">
    <property type="term" value="F:sodium-independent organic anion transmembrane transporter activity"/>
    <property type="evidence" value="ECO:0007669"/>
    <property type="project" value="TreeGrafter"/>
</dbReference>
<feature type="region of interest" description="Disordered" evidence="8">
    <location>
        <begin position="737"/>
        <end position="840"/>
    </location>
</feature>
<dbReference type="Proteomes" id="UP000075885">
    <property type="component" value="Unassembled WGS sequence"/>
</dbReference>
<sequence>RLRSQVRAHRAKDNGVLSQQHAYHELTSVSIRTDSIDCGVTACSCCNGPGCIRLGTATSFVVCLSLVAFVSGGIESYFRLAAHQAASELSFDPIILDWLLVTAGVAQGVFALLVSYWGNRLHRISWLGTIFMLQAISLIVLIIPTLTHNSEESNTIEASNIDKTCTLEQSGRLVMDRPYAITTLVLMFIAQVLIGLANVAIYALGISYVDDNVRTHHSPGLIGCVIAARIWGAQLGLGIGLAVGATTLGWWLGWAIIGPLTFLLGFVISLFPKRLLATMVRQAANDIVETATNNSMQSIATADKWLADITLWATLRRVFSNKVLVCNVLALVFIQTGIVNFHTHEQSYLQSRFFLPTSQADGINDEWASRLITNLIRPFAAAVGVIVAALVIASTNPSARKLAGWNIIVGVLATGLFIAYIFISCGEEQIAGAYRGRKLIKPFCASNCVCEENVPFTPVCPIDSRFTYFSPCHAGCQDREEINNIVIYRNCSCGVDVDIVLENGGDATEGACGIDDCQPYWIVFQVLTVIVAMLLASGLTGKVIISLRSVLTQDKAMALAVELTLVGLVVYLPGTAIYQVVATHTCQFWSSNERQCFLHETPTFGNILNMITAALIIIGLIFEMVVFYFVKDMSLYGENDETLLRSPIEMRFMSPARTQTMTEMMPLNNNVPDTVDRSTTSEVAMHPESATLIADEGTDEPTVQTIQNTQPSYPTIRSVSPLAASSANYAQVVRQLPKRENSSEIDEQLDFRSATSLPRGQMDSDDDSDYRSSVVGRLQQQQQQNSPRVDPAHRRDYTRDGLFSPRATSPESPEGNGGRNVVGLRSRNVPGRPMSPETDF</sequence>
<dbReference type="InterPro" id="IPR036259">
    <property type="entry name" value="MFS_trans_sf"/>
</dbReference>
<keyword evidence="7" id="KW-1015">Disulfide bond</keyword>
<feature type="transmembrane region" description="Helical" evidence="9">
    <location>
        <begin position="251"/>
        <end position="271"/>
    </location>
</feature>
<feature type="transmembrane region" description="Helical" evidence="9">
    <location>
        <begin position="375"/>
        <end position="393"/>
    </location>
</feature>
<evidence type="ECO:0000313" key="12">
    <source>
        <dbReference type="Proteomes" id="UP000075885"/>
    </source>
</evidence>
<name>A0A182PDY1_9DIPT</name>
<dbReference type="Pfam" id="PF03137">
    <property type="entry name" value="OATP"/>
    <property type="match status" value="1"/>
</dbReference>
<feature type="transmembrane region" description="Helical" evidence="9">
    <location>
        <begin position="557"/>
        <end position="581"/>
    </location>
</feature>
<feature type="transmembrane region" description="Helical" evidence="9">
    <location>
        <begin position="57"/>
        <end position="78"/>
    </location>
</feature>
<reference evidence="11" key="2">
    <citation type="submission" date="2020-05" db="UniProtKB">
        <authorList>
            <consortium name="EnsemblMetazoa"/>
        </authorList>
    </citation>
    <scope>IDENTIFICATION</scope>
    <source>
        <strain evidence="11">Epiroticus2</strain>
    </source>
</reference>
<feature type="transmembrane region" description="Helical" evidence="9">
    <location>
        <begin position="607"/>
        <end position="630"/>
    </location>
</feature>
<dbReference type="PANTHER" id="PTHR11388:SF158">
    <property type="entry name" value="ORGANIC ANION TRANSPORTING POLYPEPTIDE 33EB"/>
    <property type="match status" value="1"/>
</dbReference>
<evidence type="ECO:0000256" key="7">
    <source>
        <dbReference type="ARBA" id="ARBA00023157"/>
    </source>
</evidence>
<evidence type="ECO:0000313" key="11">
    <source>
        <dbReference type="EnsemblMetazoa" id="AEPI005136-PA"/>
    </source>
</evidence>
<keyword evidence="3" id="KW-1003">Cell membrane</keyword>
<dbReference type="PANTHER" id="PTHR11388">
    <property type="entry name" value="ORGANIC ANION TRANSPORTER"/>
    <property type="match status" value="1"/>
</dbReference>
<dbReference type="GO" id="GO:0016323">
    <property type="term" value="C:basolateral plasma membrane"/>
    <property type="evidence" value="ECO:0007669"/>
    <property type="project" value="TreeGrafter"/>
</dbReference>
<dbReference type="CDD" id="cd17336">
    <property type="entry name" value="MFS_SLCO_OATP"/>
    <property type="match status" value="1"/>
</dbReference>
<keyword evidence="5 9" id="KW-1133">Transmembrane helix</keyword>
<feature type="transmembrane region" description="Helical" evidence="9">
    <location>
        <begin position="221"/>
        <end position="245"/>
    </location>
</feature>
<protein>
    <recommendedName>
        <fullName evidence="10">Kazal-like domain-containing protein</fullName>
    </recommendedName>
</protein>